<evidence type="ECO:0000313" key="3">
    <source>
        <dbReference type="Proteomes" id="UP001189429"/>
    </source>
</evidence>
<keyword evidence="3" id="KW-1185">Reference proteome</keyword>
<feature type="non-terminal residue" evidence="2">
    <location>
        <position position="1135"/>
    </location>
</feature>
<feature type="chain" id="PRO_5045353562" evidence="1">
    <location>
        <begin position="17"/>
        <end position="1135"/>
    </location>
</feature>
<gene>
    <name evidence="2" type="ORF">PCOR1329_LOCUS605</name>
</gene>
<organism evidence="2 3">
    <name type="scientific">Prorocentrum cordatum</name>
    <dbReference type="NCBI Taxonomy" id="2364126"/>
    <lineage>
        <taxon>Eukaryota</taxon>
        <taxon>Sar</taxon>
        <taxon>Alveolata</taxon>
        <taxon>Dinophyceae</taxon>
        <taxon>Prorocentrales</taxon>
        <taxon>Prorocentraceae</taxon>
        <taxon>Prorocentrum</taxon>
    </lineage>
</organism>
<evidence type="ECO:0000313" key="2">
    <source>
        <dbReference type="EMBL" id="CAK0788881.1"/>
    </source>
</evidence>
<dbReference type="EMBL" id="CAUYUJ010000132">
    <property type="protein sequence ID" value="CAK0788881.1"/>
    <property type="molecule type" value="Genomic_DNA"/>
</dbReference>
<feature type="signal peptide" evidence="1">
    <location>
        <begin position="1"/>
        <end position="16"/>
    </location>
</feature>
<keyword evidence="1" id="KW-0732">Signal</keyword>
<reference evidence="2" key="1">
    <citation type="submission" date="2023-10" db="EMBL/GenBank/DDBJ databases">
        <authorList>
            <person name="Chen Y."/>
            <person name="Shah S."/>
            <person name="Dougan E. K."/>
            <person name="Thang M."/>
            <person name="Chan C."/>
        </authorList>
    </citation>
    <scope>NUCLEOTIDE SEQUENCE [LARGE SCALE GENOMIC DNA]</scope>
</reference>
<sequence>ALLTVWLCAWAPVFDGRQRELPPWPLVEGRLAVAASPLGRGPSWAPPALADVAGHVGRETLKDWMNPAMPGRGEWGQELFVSGLSARNCIYALGNYLQLMPFYSLPDVLAEFTEGFGGPLVGLRRKIEVQLVEDGVEVHGATVASTSAVMFGREIDGSPETAQLPPQRLLFASAWDVRGPPCSAAGACDSGPTGAAVVAAEMSCEEPSRPTGLGRGPAEAWPPGHGAAEALGAAFGRGAGPRSGAAAVAAFWRPAGSISKAIRGDCDRGLSEFQTCASKGSLELSRLARADAALAACADELSVLNFAPEMDGSFEFNDAVTSDIGTAMMTTNDGIVCYSDWANPPGERAVCNAFDASTGDVGPDCNLTAYLVKGQRFTVTRFSDELAIVCFTAFGEYEIGGPSYCHKLTLNTADMTLTAGPGLVVKPEATFMYYLTIASFTETFGVVCYQDTSDVFEPKERKARCNVLGFESGSDSLTKSEAFEADSVAVDVVGVSLTKFSSSTGVLCFTEKTDERAYCTLLTVSDTDISVPGPNDVAIFEGVPSILDRAQVSVVSLDETTGLVCYVVGDASAGNSASYEITCTPVGLVNGTVVTVGDDIVVDSDATFDMSVTAMSETAAIVCYLKGDERIGTCKGLVLSHGRELSMGDARDIAGTSGFKAYSDENIRVCDDNPCVEFVSLTRRNDVDAIVCYAGIDDNPNGVPDATAVLHIFLPVVTAVQSIFLALAERAQAAKDPAISNGWCFADQHPGQSLCAQEFLRKSRDRCFQHLRVRVDDHNEPVSIVNCHAPASKKRGLTMEGRKHTFLACHNACAGDRFIWGGDFSTGIIQLIALVQSIDEGYTACQVSIDSGAAQPGSLQLVFSHPLSFKHGDLAMTHGLRSVQTSSENGAFFDGVSDAHDLVVARVFLPRDLESAEVLEEIGRDFLFVASSDGRFEAAAAPRIAEKLEEFLRVVEEQRANRMRRAPGQDSDPIFTPRHMKEIHKKWLSDYKSWMNTETVQEYERLRNGSGCTPAHSDDGVLELLREQLQRCGPERRGSRGADCCAGARGCALMALAPGVWLFVACDNPGVKDPLYHEKLITAVGVNAQYCVFTTDGDHYLESVPAHRVLCVLLHVMLVVDQLNASCLQSGELIA</sequence>
<comment type="caution">
    <text evidence="2">The sequence shown here is derived from an EMBL/GenBank/DDBJ whole genome shotgun (WGS) entry which is preliminary data.</text>
</comment>
<evidence type="ECO:0000256" key="1">
    <source>
        <dbReference type="SAM" id="SignalP"/>
    </source>
</evidence>
<dbReference type="Proteomes" id="UP001189429">
    <property type="component" value="Unassembled WGS sequence"/>
</dbReference>
<proteinExistence type="predicted"/>
<feature type="non-terminal residue" evidence="2">
    <location>
        <position position="1"/>
    </location>
</feature>
<name>A0ABN9PCM3_9DINO</name>
<accession>A0ABN9PCM3</accession>
<protein>
    <submittedName>
        <fullName evidence="2">Uncharacterized protein</fullName>
    </submittedName>
</protein>